<dbReference type="AlphaFoldDB" id="A0A9X2PYA3"/>
<dbReference type="EMBL" id="JANUAU010000013">
    <property type="protein sequence ID" value="MCS3679162.1"/>
    <property type="molecule type" value="Genomic_DNA"/>
</dbReference>
<evidence type="ECO:0000256" key="1">
    <source>
        <dbReference type="SAM" id="MobiDB-lite"/>
    </source>
</evidence>
<name>A0A9X2PYA3_9BACT</name>
<dbReference type="Gene3D" id="3.40.50.12580">
    <property type="match status" value="1"/>
</dbReference>
<dbReference type="RefSeq" id="WP_259081013.1">
    <property type="nucleotide sequence ID" value="NZ_JANUAU010000013.1"/>
</dbReference>
<proteinExistence type="predicted"/>
<dbReference type="GO" id="GO:0047355">
    <property type="term" value="F:CDP-glycerol glycerophosphotransferase activity"/>
    <property type="evidence" value="ECO:0007669"/>
    <property type="project" value="InterPro"/>
</dbReference>
<comment type="caution">
    <text evidence="2">The sequence shown here is derived from an EMBL/GenBank/DDBJ whole genome shotgun (WGS) entry which is preliminary data.</text>
</comment>
<protein>
    <submittedName>
        <fullName evidence="2">Uncharacterized protein</fullName>
    </submittedName>
</protein>
<accession>A0A9X2PYA3</accession>
<sequence length="412" mass="47311">MNVLVWATTFGADLWSFTKYLDQKSGVTIKVVMDDPERFRRQGVHELYPLDVDLVKRRFWHHALGVPGFDADITIMDNRTPFLRTAPKALMLWHGFGWKGPDNEDDLWWLHRSLRRTWGDARHPNPNFAWQCFGPWDQKHRTEVSGFHPDNCYLLGAASHDDLRTPIDRARAQPYYPFDVATTPTVLVAPTWHYGEVFEHWGTDADLLDRLVCHIGRQGANVILRLHDSYRFDRDYRAMLDELAARYDHVMLKYKDRYPDNYLDLQVADALITNYSSIANLFYATGRPTIHVYPVADADEAFMSRTYTFAGVLESEVESARHIWKLPPEQHGGLLAHDFDQLLAQVDQALANPDCCRDAAQTFLNEHMLGADGQNCERIWEVVQALVNGRSPKVPDEGRASGTTTARNRLDS</sequence>
<dbReference type="Pfam" id="PF04464">
    <property type="entry name" value="Glyphos_transf"/>
    <property type="match status" value="1"/>
</dbReference>
<organism evidence="2 3">
    <name type="scientific">Salinibacter ruber</name>
    <dbReference type="NCBI Taxonomy" id="146919"/>
    <lineage>
        <taxon>Bacteria</taxon>
        <taxon>Pseudomonadati</taxon>
        <taxon>Rhodothermota</taxon>
        <taxon>Rhodothermia</taxon>
        <taxon>Rhodothermales</taxon>
        <taxon>Salinibacteraceae</taxon>
        <taxon>Salinibacter</taxon>
    </lineage>
</organism>
<dbReference type="Proteomes" id="UP001155027">
    <property type="component" value="Unassembled WGS sequence"/>
</dbReference>
<dbReference type="InterPro" id="IPR007554">
    <property type="entry name" value="Glycerophosphate_synth"/>
</dbReference>
<evidence type="ECO:0000313" key="2">
    <source>
        <dbReference type="EMBL" id="MCS3679162.1"/>
    </source>
</evidence>
<dbReference type="SUPFAM" id="SSF53756">
    <property type="entry name" value="UDP-Glycosyltransferase/glycogen phosphorylase"/>
    <property type="match status" value="1"/>
</dbReference>
<dbReference type="InterPro" id="IPR043148">
    <property type="entry name" value="TagF_C"/>
</dbReference>
<dbReference type="GO" id="GO:0016020">
    <property type="term" value="C:membrane"/>
    <property type="evidence" value="ECO:0007669"/>
    <property type="project" value="InterPro"/>
</dbReference>
<feature type="compositionally biased region" description="Polar residues" evidence="1">
    <location>
        <begin position="401"/>
        <end position="412"/>
    </location>
</feature>
<feature type="region of interest" description="Disordered" evidence="1">
    <location>
        <begin position="391"/>
        <end position="412"/>
    </location>
</feature>
<evidence type="ECO:0000313" key="3">
    <source>
        <dbReference type="Proteomes" id="UP001155027"/>
    </source>
</evidence>
<reference evidence="2" key="1">
    <citation type="submission" date="2022-08" db="EMBL/GenBank/DDBJ databases">
        <title>Genomic Encyclopedia of Type Strains, Phase V (KMG-V): Genome sequencing to study the core and pangenomes of soil and plant-associated prokaryotes.</title>
        <authorList>
            <person name="Whitman W."/>
        </authorList>
    </citation>
    <scope>NUCLEOTIDE SEQUENCE</scope>
    <source>
        <strain evidence="2">0</strain>
    </source>
</reference>
<gene>
    <name evidence="2" type="ORF">GGP71_003111</name>
</gene>